<evidence type="ECO:0008006" key="5">
    <source>
        <dbReference type="Google" id="ProtNLM"/>
    </source>
</evidence>
<keyword evidence="4" id="KW-1185">Reference proteome</keyword>
<reference evidence="4" key="1">
    <citation type="journal article" date="2010" name="Nature">
        <title>The Amphimedon queenslandica genome and the evolution of animal complexity.</title>
        <authorList>
            <person name="Srivastava M."/>
            <person name="Simakov O."/>
            <person name="Chapman J."/>
            <person name="Fahey B."/>
            <person name="Gauthier M.E."/>
            <person name="Mitros T."/>
            <person name="Richards G.S."/>
            <person name="Conaco C."/>
            <person name="Dacre M."/>
            <person name="Hellsten U."/>
            <person name="Larroux C."/>
            <person name="Putnam N.H."/>
            <person name="Stanke M."/>
            <person name="Adamska M."/>
            <person name="Darling A."/>
            <person name="Degnan S.M."/>
            <person name="Oakley T.H."/>
            <person name="Plachetzki D.C."/>
            <person name="Zhai Y."/>
            <person name="Adamski M."/>
            <person name="Calcino A."/>
            <person name="Cummins S.F."/>
            <person name="Goodstein D.M."/>
            <person name="Harris C."/>
            <person name="Jackson D.J."/>
            <person name="Leys S.P."/>
            <person name="Shu S."/>
            <person name="Woodcroft B.J."/>
            <person name="Vervoort M."/>
            <person name="Kosik K.S."/>
            <person name="Manning G."/>
            <person name="Degnan B.M."/>
            <person name="Rokhsar D.S."/>
        </authorList>
    </citation>
    <scope>NUCLEOTIDE SEQUENCE [LARGE SCALE GENOMIC DNA]</scope>
</reference>
<feature type="transmembrane region" description="Helical" evidence="1">
    <location>
        <begin position="189"/>
        <end position="209"/>
    </location>
</feature>
<dbReference type="PANTHER" id="PTHR39297">
    <property type="entry name" value="CUB DOMAIN-CONTAINING PROTEIN"/>
    <property type="match status" value="1"/>
</dbReference>
<dbReference type="OMA" id="DCRQANR"/>
<feature type="chain" id="PRO_5010885036" description="CUB domain-containing protein" evidence="2">
    <location>
        <begin position="20"/>
        <end position="211"/>
    </location>
</feature>
<dbReference type="EnsemblMetazoa" id="Aqu2.1.42577_001">
    <property type="protein sequence ID" value="Aqu2.1.42577_001"/>
    <property type="gene ID" value="Aqu2.1.42577"/>
</dbReference>
<evidence type="ECO:0000256" key="1">
    <source>
        <dbReference type="SAM" id="Phobius"/>
    </source>
</evidence>
<keyword evidence="2" id="KW-0732">Signal</keyword>
<keyword evidence="1" id="KW-1133">Transmembrane helix</keyword>
<evidence type="ECO:0000313" key="3">
    <source>
        <dbReference type="EnsemblMetazoa" id="Aqu2.1.42577_001"/>
    </source>
</evidence>
<proteinExistence type="predicted"/>
<sequence>MYRYLYLSCLAVALLCVSGQNPVEVTCRPPCCTWMDREYGNSSSDPTPRGFVQTILPNPEDMLSDPCITITAQNTNQYIEILLETVNLGGNSRVCVTVNDNPEPACGNGQVSYCNTIPSVNLTARIFCDDSCDLSATSFWVRVNLSAPVDFDDEHWCDRRLGDYPSGLLQVVTPPGVTNPTEPPSAGSLVSPSSLLLFLLMLIAVSFYAKL</sequence>
<reference evidence="3" key="2">
    <citation type="submission" date="2017-05" db="UniProtKB">
        <authorList>
            <consortium name="EnsemblMetazoa"/>
        </authorList>
    </citation>
    <scope>IDENTIFICATION</scope>
</reference>
<protein>
    <recommendedName>
        <fullName evidence="5">CUB domain-containing protein</fullName>
    </recommendedName>
</protein>
<gene>
    <name evidence="3" type="primary">100641745</name>
</gene>
<dbReference type="eggNOG" id="ENOG502SGC2">
    <property type="taxonomic scope" value="Eukaryota"/>
</dbReference>
<evidence type="ECO:0000313" key="4">
    <source>
        <dbReference type="Proteomes" id="UP000007879"/>
    </source>
</evidence>
<accession>A0A1X7VR76</accession>
<name>A0A1X7VR76_AMPQE</name>
<keyword evidence="1" id="KW-0472">Membrane</keyword>
<keyword evidence="1" id="KW-0812">Transmembrane</keyword>
<dbReference type="PANTHER" id="PTHR39297:SF1">
    <property type="entry name" value="CUB DOMAIN-CONTAINING PROTEIN"/>
    <property type="match status" value="1"/>
</dbReference>
<dbReference type="EnsemblMetazoa" id="XM_003382932.3">
    <property type="protein sequence ID" value="XP_003382980.1"/>
    <property type="gene ID" value="LOC100641745"/>
</dbReference>
<dbReference type="AlphaFoldDB" id="A0A1X7VR76"/>
<organism evidence="3">
    <name type="scientific">Amphimedon queenslandica</name>
    <name type="common">Sponge</name>
    <dbReference type="NCBI Taxonomy" id="400682"/>
    <lineage>
        <taxon>Eukaryota</taxon>
        <taxon>Metazoa</taxon>
        <taxon>Porifera</taxon>
        <taxon>Demospongiae</taxon>
        <taxon>Heteroscleromorpha</taxon>
        <taxon>Haplosclerida</taxon>
        <taxon>Niphatidae</taxon>
        <taxon>Amphimedon</taxon>
    </lineage>
</organism>
<dbReference type="InParanoid" id="A0A1X7VR76"/>
<evidence type="ECO:0000256" key="2">
    <source>
        <dbReference type="SAM" id="SignalP"/>
    </source>
</evidence>
<feature type="signal peptide" evidence="2">
    <location>
        <begin position="1"/>
        <end position="19"/>
    </location>
</feature>
<dbReference type="Proteomes" id="UP000007879">
    <property type="component" value="Unassembled WGS sequence"/>
</dbReference>
<dbReference type="KEGG" id="aqu:100641745"/>